<feature type="region of interest" description="Disordered" evidence="1">
    <location>
        <begin position="168"/>
        <end position="190"/>
    </location>
</feature>
<keyword evidence="2" id="KW-1133">Transmembrane helix</keyword>
<sequence>MRLEQSKIQKIKTAAHAIQGILIFVAGCLTIAVLTGSDTDGRTAYYFALCFLTMPAFIYLVGVPMWSRTVRFASAYAFALLDGLYTVFWFAAFICIATWNSEGMKKGADEQNASSANCSTFKWGSEARCKVSKATVGFGVIICLLFLLTTVISFYYISVYRRTGVLPGTSESPDHIPSPDNSTYFGGNTAYEPTSKFDTENVWSAETNDIETASSHYDHHDPNDFEGAPPVPPIPQAHMGGTASPPPPGADSQHTGLMGGPIPGRTSTLQAGYSSLVDMDRLANTPSPGPHPQHPGRQVSWGAGDDHAAADSFGPNHPAYRPTTGDDYLRHGNSPSPAPEPFHIAPSALSPATEYEEYTRPQRPYEFRD</sequence>
<evidence type="ECO:0000313" key="4">
    <source>
        <dbReference type="Proteomes" id="UP001492380"/>
    </source>
</evidence>
<dbReference type="Proteomes" id="UP001492380">
    <property type="component" value="Unassembled WGS sequence"/>
</dbReference>
<name>A0ABR1Z1R5_9PEZI</name>
<evidence type="ECO:0000313" key="3">
    <source>
        <dbReference type="EMBL" id="KAK8246328.1"/>
    </source>
</evidence>
<dbReference type="PANTHER" id="PTHR37451:SF3">
    <property type="entry name" value="MARVEL DOMAIN-CONTAINING PROTEIN"/>
    <property type="match status" value="1"/>
</dbReference>
<accession>A0ABR1Z1R5</accession>
<evidence type="ECO:0008006" key="5">
    <source>
        <dbReference type="Google" id="ProtNLM"/>
    </source>
</evidence>
<dbReference type="PANTHER" id="PTHR37451">
    <property type="entry name" value="MARVEL DOMAIN"/>
    <property type="match status" value="1"/>
</dbReference>
<proteinExistence type="predicted"/>
<feature type="transmembrane region" description="Helical" evidence="2">
    <location>
        <begin position="75"/>
        <end position="99"/>
    </location>
</feature>
<keyword evidence="2" id="KW-0472">Membrane</keyword>
<gene>
    <name evidence="3" type="ORF">HDK90DRAFT_7900</name>
</gene>
<feature type="transmembrane region" description="Helical" evidence="2">
    <location>
        <begin position="43"/>
        <end position="63"/>
    </location>
</feature>
<evidence type="ECO:0000256" key="2">
    <source>
        <dbReference type="SAM" id="Phobius"/>
    </source>
</evidence>
<organism evidence="3 4">
    <name type="scientific">Phyllosticta capitalensis</name>
    <dbReference type="NCBI Taxonomy" id="121624"/>
    <lineage>
        <taxon>Eukaryota</taxon>
        <taxon>Fungi</taxon>
        <taxon>Dikarya</taxon>
        <taxon>Ascomycota</taxon>
        <taxon>Pezizomycotina</taxon>
        <taxon>Dothideomycetes</taxon>
        <taxon>Dothideomycetes incertae sedis</taxon>
        <taxon>Botryosphaeriales</taxon>
        <taxon>Phyllostictaceae</taxon>
        <taxon>Phyllosticta</taxon>
    </lineage>
</organism>
<feature type="region of interest" description="Disordered" evidence="1">
    <location>
        <begin position="214"/>
        <end position="369"/>
    </location>
</feature>
<comment type="caution">
    <text evidence="3">The sequence shown here is derived from an EMBL/GenBank/DDBJ whole genome shotgun (WGS) entry which is preliminary data.</text>
</comment>
<feature type="transmembrane region" description="Helical" evidence="2">
    <location>
        <begin position="20"/>
        <end position="37"/>
    </location>
</feature>
<feature type="transmembrane region" description="Helical" evidence="2">
    <location>
        <begin position="136"/>
        <end position="157"/>
    </location>
</feature>
<feature type="compositionally biased region" description="Basic and acidic residues" evidence="1">
    <location>
        <begin position="357"/>
        <end position="369"/>
    </location>
</feature>
<keyword evidence="2" id="KW-0812">Transmembrane</keyword>
<protein>
    <recommendedName>
        <fullName evidence="5">MARVEL domain-containing protein</fullName>
    </recommendedName>
</protein>
<evidence type="ECO:0000256" key="1">
    <source>
        <dbReference type="SAM" id="MobiDB-lite"/>
    </source>
</evidence>
<reference evidence="3 4" key="1">
    <citation type="submission" date="2024-04" db="EMBL/GenBank/DDBJ databases">
        <title>Phyllosticta paracitricarpa is synonymous to the EU quarantine fungus P. citricarpa based on phylogenomic analyses.</title>
        <authorList>
            <consortium name="Lawrence Berkeley National Laboratory"/>
            <person name="Van Ingen-Buijs V.A."/>
            <person name="Van Westerhoven A.C."/>
            <person name="Haridas S."/>
            <person name="Skiadas P."/>
            <person name="Martin F."/>
            <person name="Groenewald J.Z."/>
            <person name="Crous P.W."/>
            <person name="Seidl M.F."/>
        </authorList>
    </citation>
    <scope>NUCLEOTIDE SEQUENCE [LARGE SCALE GENOMIC DNA]</scope>
    <source>
        <strain evidence="3 4">CBS 123374</strain>
    </source>
</reference>
<dbReference type="EMBL" id="JBBWRZ010000001">
    <property type="protein sequence ID" value="KAK8246328.1"/>
    <property type="molecule type" value="Genomic_DNA"/>
</dbReference>
<dbReference type="PROSITE" id="PS51257">
    <property type="entry name" value="PROKAR_LIPOPROTEIN"/>
    <property type="match status" value="1"/>
</dbReference>
<keyword evidence="4" id="KW-1185">Reference proteome</keyword>